<name>A0A1G5PA49_AFIMA</name>
<dbReference type="CDD" id="cd07989">
    <property type="entry name" value="LPLAT_AGPAT-like"/>
    <property type="match status" value="1"/>
</dbReference>
<dbReference type="Proteomes" id="UP000199347">
    <property type="component" value="Unassembled WGS sequence"/>
</dbReference>
<accession>A0A1G5PA49</accession>
<evidence type="ECO:0000313" key="6">
    <source>
        <dbReference type="Proteomes" id="UP000199347"/>
    </source>
</evidence>
<gene>
    <name evidence="5" type="ORF">SAMN03080610_03641</name>
</gene>
<dbReference type="PANTHER" id="PTHR10434:SF11">
    <property type="entry name" value="1-ACYL-SN-GLYCEROL-3-PHOSPHATE ACYLTRANSFERASE"/>
    <property type="match status" value="1"/>
</dbReference>
<keyword evidence="3 5" id="KW-0012">Acyltransferase</keyword>
<evidence type="ECO:0000313" key="5">
    <source>
        <dbReference type="EMBL" id="SCZ46365.1"/>
    </source>
</evidence>
<dbReference type="AlphaFoldDB" id="A0A1G5PA49"/>
<organism evidence="5 6">
    <name type="scientific">Afifella marina DSM 2698</name>
    <dbReference type="NCBI Taxonomy" id="1120955"/>
    <lineage>
        <taxon>Bacteria</taxon>
        <taxon>Pseudomonadati</taxon>
        <taxon>Pseudomonadota</taxon>
        <taxon>Alphaproteobacteria</taxon>
        <taxon>Hyphomicrobiales</taxon>
        <taxon>Afifellaceae</taxon>
        <taxon>Afifella</taxon>
    </lineage>
</organism>
<dbReference type="GO" id="GO:0006654">
    <property type="term" value="P:phosphatidic acid biosynthetic process"/>
    <property type="evidence" value="ECO:0007669"/>
    <property type="project" value="TreeGrafter"/>
</dbReference>
<dbReference type="GO" id="GO:0003841">
    <property type="term" value="F:1-acylglycerol-3-phosphate O-acyltransferase activity"/>
    <property type="evidence" value="ECO:0007669"/>
    <property type="project" value="TreeGrafter"/>
</dbReference>
<reference evidence="5 6" key="1">
    <citation type="submission" date="2016-10" db="EMBL/GenBank/DDBJ databases">
        <authorList>
            <person name="de Groot N.N."/>
        </authorList>
    </citation>
    <scope>NUCLEOTIDE SEQUENCE [LARGE SCALE GENOMIC DNA]</scope>
    <source>
        <strain evidence="5 6">DSM 2698</strain>
    </source>
</reference>
<evidence type="ECO:0000259" key="4">
    <source>
        <dbReference type="SMART" id="SM00563"/>
    </source>
</evidence>
<feature type="domain" description="Phospholipid/glycerol acyltransferase" evidence="4">
    <location>
        <begin position="44"/>
        <end position="166"/>
    </location>
</feature>
<keyword evidence="2 5" id="KW-0808">Transferase</keyword>
<dbReference type="EMBL" id="FMVW01000014">
    <property type="protein sequence ID" value="SCZ46365.1"/>
    <property type="molecule type" value="Genomic_DNA"/>
</dbReference>
<dbReference type="SUPFAM" id="SSF69593">
    <property type="entry name" value="Glycerol-3-phosphate (1)-acyltransferase"/>
    <property type="match status" value="1"/>
</dbReference>
<dbReference type="RefSeq" id="WP_244514668.1">
    <property type="nucleotide sequence ID" value="NZ_FMVW01000014.1"/>
</dbReference>
<evidence type="ECO:0000256" key="2">
    <source>
        <dbReference type="ARBA" id="ARBA00022679"/>
    </source>
</evidence>
<evidence type="ECO:0000256" key="1">
    <source>
        <dbReference type="ARBA" id="ARBA00005189"/>
    </source>
</evidence>
<dbReference type="Pfam" id="PF01553">
    <property type="entry name" value="Acyltransferase"/>
    <property type="match status" value="1"/>
</dbReference>
<keyword evidence="6" id="KW-1185">Reference proteome</keyword>
<dbReference type="InterPro" id="IPR002123">
    <property type="entry name" value="Plipid/glycerol_acylTrfase"/>
</dbReference>
<sequence length="223" mass="24671">MSDFPPAASGFMVDATTTALILAARVATGVRAEWRGCDPTTHRRIYYANHVSHGDFVLLWSVLPPALRRVTRPVAAADYWRATRMRRYISEEVFRAVLIERNRTEETPDPITLMADALSGGASLILFPEGTRNTGDERLLPFKSGIYRLAEKRPEIECVPVWIDNLNRVLPKGEIVPVPLLCTVTFGAPVKLGEGEEKQAFLERARAALLATAPTNGETQKDG</sequence>
<proteinExistence type="predicted"/>
<dbReference type="PANTHER" id="PTHR10434">
    <property type="entry name" value="1-ACYL-SN-GLYCEROL-3-PHOSPHATE ACYLTRANSFERASE"/>
    <property type="match status" value="1"/>
</dbReference>
<protein>
    <submittedName>
        <fullName evidence="5">1-acyl-sn-glycerol-3-phosphate acyltransferase</fullName>
    </submittedName>
</protein>
<dbReference type="SMART" id="SM00563">
    <property type="entry name" value="PlsC"/>
    <property type="match status" value="1"/>
</dbReference>
<evidence type="ECO:0000256" key="3">
    <source>
        <dbReference type="ARBA" id="ARBA00023315"/>
    </source>
</evidence>
<comment type="pathway">
    <text evidence="1">Lipid metabolism.</text>
</comment>
<dbReference type="STRING" id="1120955.SAMN03080610_03641"/>